<name>A0AAW0KFV9_QUESU</name>
<accession>A0AAW0KFV9</accession>
<evidence type="ECO:0000313" key="2">
    <source>
        <dbReference type="Proteomes" id="UP000237347"/>
    </source>
</evidence>
<keyword evidence="2" id="KW-1185">Reference proteome</keyword>
<dbReference type="EMBL" id="PKMF04000325">
    <property type="protein sequence ID" value="KAK7837615.1"/>
    <property type="molecule type" value="Genomic_DNA"/>
</dbReference>
<sequence>MENQKLFTDSGFRSDKENFQHKNHLTLQPIGMEIPHLMTRWWIPHSTSAKTQRYNLPQQPTTS</sequence>
<evidence type="ECO:0000313" key="1">
    <source>
        <dbReference type="EMBL" id="KAK7837615.1"/>
    </source>
</evidence>
<dbReference type="AlphaFoldDB" id="A0AAW0KFV9"/>
<organism evidence="1 2">
    <name type="scientific">Quercus suber</name>
    <name type="common">Cork oak</name>
    <dbReference type="NCBI Taxonomy" id="58331"/>
    <lineage>
        <taxon>Eukaryota</taxon>
        <taxon>Viridiplantae</taxon>
        <taxon>Streptophyta</taxon>
        <taxon>Embryophyta</taxon>
        <taxon>Tracheophyta</taxon>
        <taxon>Spermatophyta</taxon>
        <taxon>Magnoliopsida</taxon>
        <taxon>eudicotyledons</taxon>
        <taxon>Gunneridae</taxon>
        <taxon>Pentapetalae</taxon>
        <taxon>rosids</taxon>
        <taxon>fabids</taxon>
        <taxon>Fagales</taxon>
        <taxon>Fagaceae</taxon>
        <taxon>Quercus</taxon>
    </lineage>
</organism>
<gene>
    <name evidence="1" type="ORF">CFP56_021060</name>
</gene>
<protein>
    <submittedName>
        <fullName evidence="1">Uncharacterized protein</fullName>
    </submittedName>
</protein>
<dbReference type="Proteomes" id="UP000237347">
    <property type="component" value="Unassembled WGS sequence"/>
</dbReference>
<reference evidence="1 2" key="1">
    <citation type="journal article" date="2018" name="Sci. Data">
        <title>The draft genome sequence of cork oak.</title>
        <authorList>
            <person name="Ramos A.M."/>
            <person name="Usie A."/>
            <person name="Barbosa P."/>
            <person name="Barros P.M."/>
            <person name="Capote T."/>
            <person name="Chaves I."/>
            <person name="Simoes F."/>
            <person name="Abreu I."/>
            <person name="Carrasquinho I."/>
            <person name="Faro C."/>
            <person name="Guimaraes J.B."/>
            <person name="Mendonca D."/>
            <person name="Nobrega F."/>
            <person name="Rodrigues L."/>
            <person name="Saibo N.J.M."/>
            <person name="Varela M.C."/>
            <person name="Egas C."/>
            <person name="Matos J."/>
            <person name="Miguel C.M."/>
            <person name="Oliveira M.M."/>
            <person name="Ricardo C.P."/>
            <person name="Goncalves S."/>
        </authorList>
    </citation>
    <scope>NUCLEOTIDE SEQUENCE [LARGE SCALE GENOMIC DNA]</scope>
    <source>
        <strain evidence="2">cv. HL8</strain>
    </source>
</reference>
<proteinExistence type="predicted"/>
<comment type="caution">
    <text evidence="1">The sequence shown here is derived from an EMBL/GenBank/DDBJ whole genome shotgun (WGS) entry which is preliminary data.</text>
</comment>